<feature type="binding site" evidence="13">
    <location>
        <position position="192"/>
    </location>
    <ligand>
        <name>Zn(2+)</name>
        <dbReference type="ChEBI" id="CHEBI:29105"/>
        <label>1</label>
    </ligand>
</feature>
<dbReference type="WBParaSite" id="L893_g9190.t1">
    <property type="protein sequence ID" value="L893_g9190.t1"/>
    <property type="gene ID" value="L893_g9190"/>
</dbReference>
<feature type="signal peptide" evidence="17">
    <location>
        <begin position="1"/>
        <end position="19"/>
    </location>
</feature>
<feature type="active site" evidence="11">
    <location>
        <position position="245"/>
    </location>
</feature>
<dbReference type="InterPro" id="IPR001818">
    <property type="entry name" value="Pept_M10_metallopeptidase"/>
</dbReference>
<dbReference type="InterPro" id="IPR006026">
    <property type="entry name" value="Peptidase_Metallo"/>
</dbReference>
<feature type="binding site" evidence="13">
    <location>
        <position position="220"/>
    </location>
    <ligand>
        <name>Ca(2+)</name>
        <dbReference type="ChEBI" id="CHEBI:29108"/>
        <label>3</label>
    </ligand>
</feature>
<keyword evidence="3 12" id="KW-0479">Metal-binding</keyword>
<dbReference type="InterPro" id="IPR002477">
    <property type="entry name" value="Peptidoglycan-bd-like"/>
</dbReference>
<dbReference type="GO" id="GO:0008270">
    <property type="term" value="F:zinc ion binding"/>
    <property type="evidence" value="ECO:0007669"/>
    <property type="project" value="InterPro"/>
</dbReference>
<dbReference type="GO" id="GO:0031012">
    <property type="term" value="C:extracellular matrix"/>
    <property type="evidence" value="ECO:0007669"/>
    <property type="project" value="InterPro"/>
</dbReference>
<feature type="compositionally biased region" description="Basic and acidic residues" evidence="16">
    <location>
        <begin position="307"/>
        <end position="320"/>
    </location>
</feature>
<feature type="domain" description="Peptidase metallopeptidase" evidence="18">
    <location>
        <begin position="125"/>
        <end position="295"/>
    </location>
</feature>
<dbReference type="InterPro" id="IPR036365">
    <property type="entry name" value="PGBD-like_sf"/>
</dbReference>
<feature type="binding site" description="in inhibited form" evidence="13">
    <location>
        <position position="111"/>
    </location>
    <ligand>
        <name>Zn(2+)</name>
        <dbReference type="ChEBI" id="CHEBI:29105"/>
        <label>2</label>
        <note>catalytic</note>
    </ligand>
</feature>
<evidence type="ECO:0000256" key="10">
    <source>
        <dbReference type="ARBA" id="ARBA00023180"/>
    </source>
</evidence>
<evidence type="ECO:0000256" key="2">
    <source>
        <dbReference type="ARBA" id="ARBA00022670"/>
    </source>
</evidence>
<evidence type="ECO:0000313" key="20">
    <source>
        <dbReference type="WBParaSite" id="L893_g9190.t1"/>
    </source>
</evidence>
<protein>
    <submittedName>
        <fullName evidence="20">ZnMc domain-containing protein</fullName>
    </submittedName>
</protein>
<dbReference type="GO" id="GO:0005615">
    <property type="term" value="C:extracellular space"/>
    <property type="evidence" value="ECO:0007669"/>
    <property type="project" value="TreeGrafter"/>
</dbReference>
<keyword evidence="4 17" id="KW-0732">Signal</keyword>
<feature type="binding site" evidence="13">
    <location>
        <position position="393"/>
    </location>
    <ligand>
        <name>Ca(2+)</name>
        <dbReference type="ChEBI" id="CHEBI:29108"/>
        <label>5</label>
    </ligand>
</feature>
<keyword evidence="19" id="KW-1185">Reference proteome</keyword>
<evidence type="ECO:0000256" key="11">
    <source>
        <dbReference type="PIRSR" id="PIRSR001191-1"/>
    </source>
</evidence>
<evidence type="ECO:0000256" key="13">
    <source>
        <dbReference type="PIRSR" id="PIRSR621190-2"/>
    </source>
</evidence>
<keyword evidence="13" id="KW-0106">Calcium</keyword>
<dbReference type="GO" id="GO:0030574">
    <property type="term" value="P:collagen catabolic process"/>
    <property type="evidence" value="ECO:0007669"/>
    <property type="project" value="TreeGrafter"/>
</dbReference>
<evidence type="ECO:0000256" key="5">
    <source>
        <dbReference type="ARBA" id="ARBA00022737"/>
    </source>
</evidence>
<dbReference type="GO" id="GO:0004222">
    <property type="term" value="F:metalloendopeptidase activity"/>
    <property type="evidence" value="ECO:0007669"/>
    <property type="project" value="InterPro"/>
</dbReference>
<evidence type="ECO:0000256" key="17">
    <source>
        <dbReference type="SAM" id="SignalP"/>
    </source>
</evidence>
<dbReference type="PROSITE" id="PS51642">
    <property type="entry name" value="HEMOPEXIN_2"/>
    <property type="match status" value="1"/>
</dbReference>
<accession>A0A1I8AU38</accession>
<reference evidence="20" key="1">
    <citation type="submission" date="2016-11" db="UniProtKB">
        <authorList>
            <consortium name="WormBaseParasite"/>
        </authorList>
    </citation>
    <scope>IDENTIFICATION</scope>
</reference>
<dbReference type="PANTHER" id="PTHR10201:SF329">
    <property type="entry name" value="MATRIX METALLOPROTEINASE-C"/>
    <property type="match status" value="1"/>
</dbReference>
<comment type="similarity">
    <text evidence="1">Belongs to the peptidase M10A family.</text>
</comment>
<feature type="binding site" evidence="13">
    <location>
        <position position="205"/>
    </location>
    <ligand>
        <name>Zn(2+)</name>
        <dbReference type="ChEBI" id="CHEBI:29105"/>
        <label>1</label>
    </ligand>
</feature>
<evidence type="ECO:0000256" key="6">
    <source>
        <dbReference type="ARBA" id="ARBA00022801"/>
    </source>
</evidence>
<name>A0A1I8AU38_9BILA</name>
<dbReference type="FunFam" id="3.40.390.10:FF:000064">
    <property type="entry name" value="Matrix metalloproteinase-C"/>
    <property type="match status" value="1"/>
</dbReference>
<feature type="binding site" evidence="13">
    <location>
        <position position="341"/>
    </location>
    <ligand>
        <name>Ca(2+)</name>
        <dbReference type="ChEBI" id="CHEBI:29108"/>
        <label>4</label>
    </ligand>
</feature>
<keyword evidence="10" id="KW-0325">Glycoprotein</keyword>
<feature type="binding site" evidence="13">
    <location>
        <position position="215"/>
    </location>
    <ligand>
        <name>Zn(2+)</name>
        <dbReference type="ChEBI" id="CHEBI:29105"/>
        <label>1</label>
    </ligand>
</feature>
<feature type="binding site" evidence="13">
    <location>
        <position position="198"/>
    </location>
    <ligand>
        <name>Ca(2+)</name>
        <dbReference type="ChEBI" id="CHEBI:29108"/>
        <label>3</label>
    </ligand>
</feature>
<dbReference type="SUPFAM" id="SSF50923">
    <property type="entry name" value="Hemopexin-like domain"/>
    <property type="match status" value="1"/>
</dbReference>
<evidence type="ECO:0000256" key="1">
    <source>
        <dbReference type="ARBA" id="ARBA00010370"/>
    </source>
</evidence>
<keyword evidence="2" id="KW-0645">Protease</keyword>
<evidence type="ECO:0000259" key="18">
    <source>
        <dbReference type="SMART" id="SM00235"/>
    </source>
</evidence>
<evidence type="ECO:0000256" key="4">
    <source>
        <dbReference type="ARBA" id="ARBA00022729"/>
    </source>
</evidence>
<feature type="binding site" evidence="13">
    <location>
        <position position="190"/>
    </location>
    <ligand>
        <name>Zn(2+)</name>
        <dbReference type="ChEBI" id="CHEBI:29105"/>
        <label>1</label>
    </ligand>
</feature>
<evidence type="ECO:0000256" key="14">
    <source>
        <dbReference type="PIRSR" id="PIRSR621190-5"/>
    </source>
</evidence>
<dbReference type="SMART" id="SM00120">
    <property type="entry name" value="HX"/>
    <property type="match status" value="3"/>
</dbReference>
<feature type="binding site" evidence="13">
    <location>
        <position position="438"/>
    </location>
    <ligand>
        <name>Ca(2+)</name>
        <dbReference type="ChEBI" id="CHEBI:29108"/>
        <label>5</label>
    </ligand>
</feature>
<dbReference type="CDD" id="cd04278">
    <property type="entry name" value="ZnMc_MMP"/>
    <property type="match status" value="1"/>
</dbReference>
<feature type="binding site" evidence="13">
    <location>
        <position position="197"/>
    </location>
    <ligand>
        <name>Ca(2+)</name>
        <dbReference type="ChEBI" id="CHEBI:29108"/>
        <label>3</label>
    </ligand>
</feature>
<feature type="region of interest" description="Disordered" evidence="16">
    <location>
        <begin position="292"/>
        <end position="379"/>
    </location>
</feature>
<dbReference type="InterPro" id="IPR033739">
    <property type="entry name" value="M10A_MMP"/>
</dbReference>
<dbReference type="SUPFAM" id="SSF47090">
    <property type="entry name" value="PGBD-like"/>
    <property type="match status" value="1"/>
</dbReference>
<feature type="binding site" evidence="13">
    <location>
        <position position="262"/>
    </location>
    <ligand>
        <name>Zn(2+)</name>
        <dbReference type="ChEBI" id="CHEBI:29105"/>
        <label>2</label>
        <note>catalytic</note>
    </ligand>
</feature>
<dbReference type="Proteomes" id="UP000095287">
    <property type="component" value="Unplaced"/>
</dbReference>
<dbReference type="InterPro" id="IPR021190">
    <property type="entry name" value="Pept_M10A"/>
</dbReference>
<dbReference type="AlphaFoldDB" id="A0A1I8AU38"/>
<organism evidence="19 20">
    <name type="scientific">Steinernema glaseri</name>
    <dbReference type="NCBI Taxonomy" id="37863"/>
    <lineage>
        <taxon>Eukaryota</taxon>
        <taxon>Metazoa</taxon>
        <taxon>Ecdysozoa</taxon>
        <taxon>Nematoda</taxon>
        <taxon>Chromadorea</taxon>
        <taxon>Rhabditida</taxon>
        <taxon>Tylenchina</taxon>
        <taxon>Panagrolaimomorpha</taxon>
        <taxon>Strongyloidoidea</taxon>
        <taxon>Steinernematidae</taxon>
        <taxon>Steinernema</taxon>
    </lineage>
</organism>
<feature type="compositionally biased region" description="Basic and acidic residues" evidence="16">
    <location>
        <begin position="361"/>
        <end position="371"/>
    </location>
</feature>
<evidence type="ECO:0000256" key="8">
    <source>
        <dbReference type="ARBA" id="ARBA00023049"/>
    </source>
</evidence>
<feature type="binding site" evidence="13">
    <location>
        <position position="217"/>
    </location>
    <ligand>
        <name>Ca(2+)</name>
        <dbReference type="ChEBI" id="CHEBI:29108"/>
        <label>3</label>
    </ligand>
</feature>
<comment type="cofactor">
    <cofactor evidence="13">
        <name>Zn(2+)</name>
        <dbReference type="ChEBI" id="CHEBI:29105"/>
    </cofactor>
    <text evidence="13">Binds 2 Zn(2+) ions per subunit.</text>
</comment>
<feature type="binding site" evidence="13">
    <location>
        <position position="144"/>
    </location>
    <ligand>
        <name>Ca(2+)</name>
        <dbReference type="ChEBI" id="CHEBI:29108"/>
        <label>1</label>
    </ligand>
</feature>
<feature type="short sequence motif" description="Cysteine switch" evidence="14">
    <location>
        <begin position="109"/>
        <end position="116"/>
    </location>
</feature>
<feature type="binding site" evidence="12">
    <location>
        <position position="244"/>
    </location>
    <ligand>
        <name>Zn(2+)</name>
        <dbReference type="ChEBI" id="CHEBI:29105"/>
        <label>2</label>
        <note>catalytic</note>
    </ligand>
</feature>
<keyword evidence="9" id="KW-0865">Zymogen</keyword>
<dbReference type="Pfam" id="PF00413">
    <property type="entry name" value="Peptidase_M10"/>
    <property type="match status" value="1"/>
</dbReference>
<dbReference type="SUPFAM" id="SSF55486">
    <property type="entry name" value="Metalloproteases ('zincins'), catalytic domain"/>
    <property type="match status" value="1"/>
</dbReference>
<evidence type="ECO:0000256" key="3">
    <source>
        <dbReference type="ARBA" id="ARBA00022723"/>
    </source>
</evidence>
<evidence type="ECO:0000256" key="15">
    <source>
        <dbReference type="PROSITE-ProRule" id="PRU01011"/>
    </source>
</evidence>
<dbReference type="InterPro" id="IPR024079">
    <property type="entry name" value="MetalloPept_cat_dom_sf"/>
</dbReference>
<proteinExistence type="inferred from homology"/>
<evidence type="ECO:0000256" key="7">
    <source>
        <dbReference type="ARBA" id="ARBA00022833"/>
    </source>
</evidence>
<dbReference type="GO" id="GO:0006508">
    <property type="term" value="P:proteolysis"/>
    <property type="evidence" value="ECO:0007669"/>
    <property type="project" value="UniProtKB-KW"/>
</dbReference>
<keyword evidence="7 12" id="KW-0862">Zinc</keyword>
<feature type="binding site" evidence="13">
    <location>
        <position position="220"/>
    </location>
    <ligand>
        <name>Ca(2+)</name>
        <dbReference type="ChEBI" id="CHEBI:29108"/>
        <label>1</label>
    </ligand>
</feature>
<evidence type="ECO:0000256" key="16">
    <source>
        <dbReference type="SAM" id="MobiDB-lite"/>
    </source>
</evidence>
<evidence type="ECO:0000256" key="12">
    <source>
        <dbReference type="PIRSR" id="PIRSR001191-2"/>
    </source>
</evidence>
<dbReference type="Gene3D" id="3.40.390.10">
    <property type="entry name" value="Collagenase (Catalytic Domain)"/>
    <property type="match status" value="1"/>
</dbReference>
<dbReference type="PIRSF" id="PIRSF001191">
    <property type="entry name" value="Peptidase_M10A_matrix"/>
    <property type="match status" value="1"/>
</dbReference>
<dbReference type="PANTHER" id="PTHR10201">
    <property type="entry name" value="MATRIX METALLOPROTEINASE"/>
    <property type="match status" value="1"/>
</dbReference>
<feature type="repeat" description="Hemopexin" evidence="15">
    <location>
        <begin position="388"/>
        <end position="431"/>
    </location>
</feature>
<keyword evidence="6" id="KW-0378">Hydrolase</keyword>
<feature type="binding site" evidence="12">
    <location>
        <position position="248"/>
    </location>
    <ligand>
        <name>Zn(2+)</name>
        <dbReference type="ChEBI" id="CHEBI:29105"/>
        <label>2</label>
        <note>catalytic</note>
    </ligand>
</feature>
<evidence type="ECO:0000256" key="9">
    <source>
        <dbReference type="ARBA" id="ARBA00023145"/>
    </source>
</evidence>
<comment type="cofactor">
    <cofactor evidence="13">
        <name>Ca(2+)</name>
        <dbReference type="ChEBI" id="CHEBI:29108"/>
    </cofactor>
    <text evidence="13">Can bind about 5 Ca(2+) ions per subunit.</text>
</comment>
<feature type="binding site" evidence="12">
    <location>
        <position position="254"/>
    </location>
    <ligand>
        <name>Zn(2+)</name>
        <dbReference type="ChEBI" id="CHEBI:29105"/>
        <label>2</label>
        <note>catalytic</note>
    </ligand>
</feature>
<keyword evidence="8" id="KW-0482">Metalloprotease</keyword>
<feature type="binding site" evidence="13">
    <location>
        <position position="392"/>
    </location>
    <ligand>
        <name>Ca(2+)</name>
        <dbReference type="ChEBI" id="CHEBI:29108"/>
        <label>4</label>
    </ligand>
</feature>
<dbReference type="PRINTS" id="PR00138">
    <property type="entry name" value="MATRIXIN"/>
</dbReference>
<dbReference type="Pfam" id="PF01471">
    <property type="entry name" value="PG_binding_1"/>
    <property type="match status" value="1"/>
</dbReference>
<feature type="chain" id="PRO_5009315147" evidence="17">
    <location>
        <begin position="20"/>
        <end position="574"/>
    </location>
</feature>
<dbReference type="GO" id="GO:0030198">
    <property type="term" value="P:extracellular matrix organization"/>
    <property type="evidence" value="ECO:0007669"/>
    <property type="project" value="TreeGrafter"/>
</dbReference>
<evidence type="ECO:0000313" key="19">
    <source>
        <dbReference type="Proteomes" id="UP000095287"/>
    </source>
</evidence>
<dbReference type="Gene3D" id="2.110.10.10">
    <property type="entry name" value="Hemopexin-like domain"/>
    <property type="match status" value="1"/>
</dbReference>
<sequence length="574" mass="63254">MRVVVLCLLLLVGAPSAGAFDLFGLFGSKKKASQPERTPVSDEKAKQYLQNFGYVQSSNSLSASPGGMSADFSDVTQILKSAVRKFQEFAGLKQTGELDLQTKKKMAEPRCGVTDVAAITSGRGAAFKWPKSQITYSIFIYSPDLPRNDIKTAIRRAYNVWAAVAPLDFVELRDNDESADIKIKFAAGSHGDPWPFDGRGGVLAHATMPTSGMLHFDEDENWVYMDPEKIAKHDYTDVYAVAIHEGGHTLGLSHSRDENSIMAPFYQETVDEDGNYKEPKLKADDIRAIQDIYGPRRGGPPTSDFDDSPRARPATTERPRATTTDSFWGGFGFGGRDRDRDRATTTSGRGGFFSGFFGEGSSRRGSSDESSTRPSAGGRFADIDVNCPSSLDAYTVAGNGRGYLFRGSKVYEVDGRRIGSPKAVQDVFPNGPIYAQAAVTNPRSQLTLLFQDRRVYGFAWNPRLNRFQLDAEYPKTLPSEIVFNPVGGLVWIDGQQMLLSYGKNFAVYDEYWNQQTLANRLDNYYPGFPSDIKGGVADRQGVVTLFAIDKVYKYDANSKRLQGASVPLNSYLTC</sequence>
<dbReference type="InterPro" id="IPR036375">
    <property type="entry name" value="Hemopexin-like_dom_sf"/>
</dbReference>
<dbReference type="InterPro" id="IPR018487">
    <property type="entry name" value="Hemopexin-like_repeat"/>
</dbReference>
<feature type="binding site" evidence="13">
    <location>
        <position position="180"/>
    </location>
    <ligand>
        <name>Ca(2+)</name>
        <dbReference type="ChEBI" id="CHEBI:29108"/>
        <label>2</label>
    </ligand>
</feature>
<dbReference type="SMART" id="SM00235">
    <property type="entry name" value="ZnMc"/>
    <property type="match status" value="1"/>
</dbReference>
<keyword evidence="5" id="KW-0677">Repeat</keyword>